<comment type="caution">
    <text evidence="1">The sequence shown here is derived from an EMBL/GenBank/DDBJ whole genome shotgun (WGS) entry which is preliminary data.</text>
</comment>
<evidence type="ECO:0000313" key="2">
    <source>
        <dbReference type="Proteomes" id="UP001164250"/>
    </source>
</evidence>
<keyword evidence="2" id="KW-1185">Reference proteome</keyword>
<dbReference type="Proteomes" id="UP001164250">
    <property type="component" value="Chromosome 6"/>
</dbReference>
<reference evidence="2" key="1">
    <citation type="journal article" date="2023" name="G3 (Bethesda)">
        <title>Genome assembly and association tests identify interacting loci associated with vigor, precocity, and sex in interspecific pistachio rootstocks.</title>
        <authorList>
            <person name="Palmer W."/>
            <person name="Jacygrad E."/>
            <person name="Sagayaradj S."/>
            <person name="Cavanaugh K."/>
            <person name="Han R."/>
            <person name="Bertier L."/>
            <person name="Beede B."/>
            <person name="Kafkas S."/>
            <person name="Golino D."/>
            <person name="Preece J."/>
            <person name="Michelmore R."/>
        </authorList>
    </citation>
    <scope>NUCLEOTIDE SEQUENCE [LARGE SCALE GENOMIC DNA]</scope>
</reference>
<gene>
    <name evidence="1" type="ORF">Patl1_15288</name>
</gene>
<proteinExistence type="predicted"/>
<evidence type="ECO:0000313" key="1">
    <source>
        <dbReference type="EMBL" id="KAJ0095071.1"/>
    </source>
</evidence>
<protein>
    <submittedName>
        <fullName evidence="1">Uncharacterized protein</fullName>
    </submittedName>
</protein>
<dbReference type="EMBL" id="CM047902">
    <property type="protein sequence ID" value="KAJ0095071.1"/>
    <property type="molecule type" value="Genomic_DNA"/>
</dbReference>
<name>A0ACC1B8A0_9ROSI</name>
<sequence length="172" mass="19448">MSDLSGENTSKSPETNPTLVAIPQTVSHHAPPTENPSLQITSHKLNGQNYLPWSRSVTMFVRGRGKYGYLSGTTTALPKLDPSYPTWEAENSMMMAWLINSMEPNIGRLYLFLPTAKAIWEKPYGKLLPKLILMLVKWECAADSKLYSKMLEQERIFEFLIGLNRDLDDVQG</sequence>
<accession>A0ACC1B8A0</accession>
<organism evidence="1 2">
    <name type="scientific">Pistacia atlantica</name>
    <dbReference type="NCBI Taxonomy" id="434234"/>
    <lineage>
        <taxon>Eukaryota</taxon>
        <taxon>Viridiplantae</taxon>
        <taxon>Streptophyta</taxon>
        <taxon>Embryophyta</taxon>
        <taxon>Tracheophyta</taxon>
        <taxon>Spermatophyta</taxon>
        <taxon>Magnoliopsida</taxon>
        <taxon>eudicotyledons</taxon>
        <taxon>Gunneridae</taxon>
        <taxon>Pentapetalae</taxon>
        <taxon>rosids</taxon>
        <taxon>malvids</taxon>
        <taxon>Sapindales</taxon>
        <taxon>Anacardiaceae</taxon>
        <taxon>Pistacia</taxon>
    </lineage>
</organism>